<keyword evidence="4 9" id="KW-0732">Signal</keyword>
<feature type="chain" id="PRO_5032440084" description="Prolamin-like domain-containing protein" evidence="9">
    <location>
        <begin position="27"/>
        <end position="140"/>
    </location>
</feature>
<feature type="signal peptide" evidence="9">
    <location>
        <begin position="1"/>
        <end position="26"/>
    </location>
</feature>
<comment type="subcellular location">
    <subcellularLocation>
        <location evidence="1">Cytoplasmic vesicle</location>
    </subcellularLocation>
    <subcellularLocation>
        <location evidence="2">Secreted</location>
    </subcellularLocation>
</comment>
<keyword evidence="3" id="KW-0964">Secreted</keyword>
<feature type="domain" description="Prolamin-like" evidence="10">
    <location>
        <begin position="53"/>
        <end position="117"/>
    </location>
</feature>
<dbReference type="AlphaFoldDB" id="A0A822XTM1"/>
<proteinExistence type="inferred from homology"/>
<dbReference type="PANTHER" id="PTHR35293">
    <property type="entry name" value="EGG CELL-SECRETED PROTEIN 1.5"/>
    <property type="match status" value="1"/>
</dbReference>
<evidence type="ECO:0000259" key="10">
    <source>
        <dbReference type="Pfam" id="PF05617"/>
    </source>
</evidence>
<protein>
    <recommendedName>
        <fullName evidence="10">Prolamin-like domain-containing protein</fullName>
    </recommendedName>
</protein>
<comment type="similarity">
    <text evidence="8">Belongs to the plant egg cell-secreted peptide family.</text>
</comment>
<evidence type="ECO:0000256" key="6">
    <source>
        <dbReference type="ARBA" id="ARBA00023329"/>
    </source>
</evidence>
<dbReference type="InterPro" id="IPR044711">
    <property type="entry name" value="EC11-15"/>
</dbReference>
<dbReference type="GO" id="GO:2000008">
    <property type="term" value="P:regulation of protein localization to cell surface"/>
    <property type="evidence" value="ECO:0007669"/>
    <property type="project" value="UniProtKB-ARBA"/>
</dbReference>
<evidence type="ECO:0000256" key="5">
    <source>
        <dbReference type="ARBA" id="ARBA00023279"/>
    </source>
</evidence>
<dbReference type="GO" id="GO:0009567">
    <property type="term" value="P:double fertilization forming a zygote and endosperm"/>
    <property type="evidence" value="ECO:0007669"/>
    <property type="project" value="InterPro"/>
</dbReference>
<name>A0A822XTM1_NELNU</name>
<evidence type="ECO:0000256" key="1">
    <source>
        <dbReference type="ARBA" id="ARBA00004541"/>
    </source>
</evidence>
<dbReference type="Proteomes" id="UP000607653">
    <property type="component" value="Unassembled WGS sequence"/>
</dbReference>
<gene>
    <name evidence="11" type="ORF">HUJ06_023984</name>
</gene>
<keyword evidence="6" id="KW-0968">Cytoplasmic vesicle</keyword>
<sequence>MAFSTKLFLLLNALLAWTMLAPAATARSLQPVVSPSLSTSSLSARLQSDSMAQCWESLIEIRACTGEVILFFLNGQTYLGPSCCRAIRFIEHQCWPSMLVSLGFTPEEGDILRGYCDATGSTPPPPPPFTVCSGSSPFCF</sequence>
<keyword evidence="12" id="KW-1185">Reference proteome</keyword>
<evidence type="ECO:0000256" key="8">
    <source>
        <dbReference type="ARBA" id="ARBA00034484"/>
    </source>
</evidence>
<evidence type="ECO:0000313" key="11">
    <source>
        <dbReference type="EMBL" id="DAD22521.1"/>
    </source>
</evidence>
<evidence type="ECO:0000256" key="3">
    <source>
        <dbReference type="ARBA" id="ARBA00022525"/>
    </source>
</evidence>
<evidence type="ECO:0000256" key="2">
    <source>
        <dbReference type="ARBA" id="ARBA00004613"/>
    </source>
</evidence>
<keyword evidence="5" id="KW-0278">Fertilization</keyword>
<comment type="caution">
    <text evidence="11">The sequence shown here is derived from an EMBL/GenBank/DDBJ whole genome shotgun (WGS) entry which is preliminary data.</text>
</comment>
<evidence type="ECO:0000256" key="4">
    <source>
        <dbReference type="ARBA" id="ARBA00022729"/>
    </source>
</evidence>
<evidence type="ECO:0000256" key="7">
    <source>
        <dbReference type="ARBA" id="ARBA00034457"/>
    </source>
</evidence>
<organism evidence="11 12">
    <name type="scientific">Nelumbo nucifera</name>
    <name type="common">Sacred lotus</name>
    <dbReference type="NCBI Taxonomy" id="4432"/>
    <lineage>
        <taxon>Eukaryota</taxon>
        <taxon>Viridiplantae</taxon>
        <taxon>Streptophyta</taxon>
        <taxon>Embryophyta</taxon>
        <taxon>Tracheophyta</taxon>
        <taxon>Spermatophyta</taxon>
        <taxon>Magnoliopsida</taxon>
        <taxon>Proteales</taxon>
        <taxon>Nelumbonaceae</taxon>
        <taxon>Nelumbo</taxon>
    </lineage>
</organism>
<dbReference type="InterPro" id="IPR008502">
    <property type="entry name" value="Prolamin-like"/>
</dbReference>
<accession>A0A822XTM1</accession>
<comment type="function">
    <text evidence="7">Involved in the regulation of gamete interactions during the double fertilization and to prevent multiple-pollen tube attraction; mediates the redistribution of the gamete fusogen HAP2/GCS1 to the cell surface after secretion upon sperm arrival.</text>
</comment>
<evidence type="ECO:0000313" key="12">
    <source>
        <dbReference type="Proteomes" id="UP000607653"/>
    </source>
</evidence>
<dbReference type="PANTHER" id="PTHR35293:SF10">
    <property type="entry name" value="EGG CELL-SECRETED PROTEIN 1.2-RELATED"/>
    <property type="match status" value="1"/>
</dbReference>
<dbReference type="GO" id="GO:0080155">
    <property type="term" value="P:regulation of double fertilization forming a zygote and endosperm"/>
    <property type="evidence" value="ECO:0007669"/>
    <property type="project" value="UniProtKB-ARBA"/>
</dbReference>
<dbReference type="GO" id="GO:0005576">
    <property type="term" value="C:extracellular region"/>
    <property type="evidence" value="ECO:0007669"/>
    <property type="project" value="UniProtKB-SubCell"/>
</dbReference>
<dbReference type="Pfam" id="PF05617">
    <property type="entry name" value="Prolamin_like"/>
    <property type="match status" value="1"/>
</dbReference>
<reference evidence="11 12" key="1">
    <citation type="journal article" date="2020" name="Mol. Biol. Evol.">
        <title>Distinct Expression and Methylation Patterns for Genes with Different Fates following a Single Whole-Genome Duplication in Flowering Plants.</title>
        <authorList>
            <person name="Shi T."/>
            <person name="Rahmani R.S."/>
            <person name="Gugger P.F."/>
            <person name="Wang M."/>
            <person name="Li H."/>
            <person name="Zhang Y."/>
            <person name="Li Z."/>
            <person name="Wang Q."/>
            <person name="Van de Peer Y."/>
            <person name="Marchal K."/>
            <person name="Chen J."/>
        </authorList>
    </citation>
    <scope>NUCLEOTIDE SEQUENCE [LARGE SCALE GENOMIC DNA]</scope>
    <source>
        <tissue evidence="11">Leaf</tissue>
    </source>
</reference>
<dbReference type="EMBL" id="DUZY01000001">
    <property type="protein sequence ID" value="DAD22521.1"/>
    <property type="molecule type" value="Genomic_DNA"/>
</dbReference>
<evidence type="ECO:0000256" key="9">
    <source>
        <dbReference type="SAM" id="SignalP"/>
    </source>
</evidence>
<dbReference type="GO" id="GO:0031410">
    <property type="term" value="C:cytoplasmic vesicle"/>
    <property type="evidence" value="ECO:0007669"/>
    <property type="project" value="UniProtKB-SubCell"/>
</dbReference>